<reference evidence="2" key="1">
    <citation type="submission" date="2018-06" db="EMBL/GenBank/DDBJ databases">
        <authorList>
            <person name="Zhirakovskaya E."/>
        </authorList>
    </citation>
    <scope>NUCLEOTIDE SEQUENCE</scope>
</reference>
<dbReference type="InterPro" id="IPR027417">
    <property type="entry name" value="P-loop_NTPase"/>
</dbReference>
<feature type="domain" description="NadR/Ttd14 AAA" evidence="1">
    <location>
        <begin position="8"/>
        <end position="102"/>
    </location>
</feature>
<name>A0A3B0SN14_9ZZZZ</name>
<protein>
    <recommendedName>
        <fullName evidence="1">NadR/Ttd14 AAA domain-containing protein</fullName>
    </recommendedName>
</protein>
<sequence>MREAMIPEAGALLIEDTDIIQTAIWAEFLLGARSPALEEMIAGAALADHYLVLSADVQWIDDGVRYAGDTAVRRWFFEDAIARLQRLGLSYDIIEGTDWAVRTARAIDVVERVFGRSNGQAKNFKTHIR</sequence>
<dbReference type="PANTHER" id="PTHR37512">
    <property type="entry name" value="TRIFUNCTIONAL NAD BIOSYNTHESIS/REGULATOR PROTEIN NADR"/>
    <property type="match status" value="1"/>
</dbReference>
<dbReference type="InterPro" id="IPR052735">
    <property type="entry name" value="NAD_biosynth-regulator"/>
</dbReference>
<dbReference type="PANTHER" id="PTHR37512:SF1">
    <property type="entry name" value="NADR_TTD14 AAA DOMAIN-CONTAINING PROTEIN"/>
    <property type="match status" value="1"/>
</dbReference>
<dbReference type="InterPro" id="IPR038727">
    <property type="entry name" value="NadR/Ttd14_AAA_dom"/>
</dbReference>
<dbReference type="EMBL" id="UOEH01000567">
    <property type="protein sequence ID" value="VAW07195.1"/>
    <property type="molecule type" value="Genomic_DNA"/>
</dbReference>
<dbReference type="Pfam" id="PF13521">
    <property type="entry name" value="AAA_28"/>
    <property type="match status" value="1"/>
</dbReference>
<organism evidence="2">
    <name type="scientific">hydrothermal vent metagenome</name>
    <dbReference type="NCBI Taxonomy" id="652676"/>
    <lineage>
        <taxon>unclassified sequences</taxon>
        <taxon>metagenomes</taxon>
        <taxon>ecological metagenomes</taxon>
    </lineage>
</organism>
<dbReference type="AlphaFoldDB" id="A0A3B0SN14"/>
<evidence type="ECO:0000259" key="1">
    <source>
        <dbReference type="Pfam" id="PF13521"/>
    </source>
</evidence>
<evidence type="ECO:0000313" key="2">
    <source>
        <dbReference type="EMBL" id="VAW07195.1"/>
    </source>
</evidence>
<proteinExistence type="predicted"/>
<dbReference type="Gene3D" id="3.40.50.300">
    <property type="entry name" value="P-loop containing nucleotide triphosphate hydrolases"/>
    <property type="match status" value="1"/>
</dbReference>
<accession>A0A3B0SN14</accession>
<gene>
    <name evidence="2" type="ORF">MNBD_ALPHA05-1643</name>
</gene>